<accession>A0A2I4F8K5</accession>
<dbReference type="PANTHER" id="PTHR32009">
    <property type="entry name" value="TMV RESISTANCE PROTEIN N-LIKE"/>
    <property type="match status" value="1"/>
</dbReference>
<dbReference type="STRING" id="51240.A0A2I4F8K5"/>
<evidence type="ECO:0000256" key="2">
    <source>
        <dbReference type="ARBA" id="ARBA00022801"/>
    </source>
</evidence>
<organism evidence="6 7">
    <name type="scientific">Juglans regia</name>
    <name type="common">English walnut</name>
    <dbReference type="NCBI Taxonomy" id="51240"/>
    <lineage>
        <taxon>Eukaryota</taxon>
        <taxon>Viridiplantae</taxon>
        <taxon>Streptophyta</taxon>
        <taxon>Embryophyta</taxon>
        <taxon>Tracheophyta</taxon>
        <taxon>Spermatophyta</taxon>
        <taxon>Magnoliopsida</taxon>
        <taxon>eudicotyledons</taxon>
        <taxon>Gunneridae</taxon>
        <taxon>Pentapetalae</taxon>
        <taxon>rosids</taxon>
        <taxon>fabids</taxon>
        <taxon>Fagales</taxon>
        <taxon>Juglandaceae</taxon>
        <taxon>Juglans</taxon>
    </lineage>
</organism>
<dbReference type="KEGG" id="jre:108996502"/>
<dbReference type="Pfam" id="PF01582">
    <property type="entry name" value="TIR"/>
    <property type="match status" value="1"/>
</dbReference>
<dbReference type="GO" id="GO:0005634">
    <property type="term" value="C:nucleus"/>
    <property type="evidence" value="ECO:0000318"/>
    <property type="project" value="GO_Central"/>
</dbReference>
<evidence type="ECO:0000256" key="3">
    <source>
        <dbReference type="ARBA" id="ARBA00023027"/>
    </source>
</evidence>
<dbReference type="PROSITE" id="PS50104">
    <property type="entry name" value="TIR"/>
    <property type="match status" value="1"/>
</dbReference>
<dbReference type="RefSeq" id="XP_018827978.1">
    <property type="nucleotide sequence ID" value="XM_018972433.2"/>
</dbReference>
<dbReference type="InterPro" id="IPR035897">
    <property type="entry name" value="Toll_tir_struct_dom_sf"/>
</dbReference>
<dbReference type="AlphaFoldDB" id="A0A2I4F8K5"/>
<dbReference type="InterPro" id="IPR000157">
    <property type="entry name" value="TIR_dom"/>
</dbReference>
<sequence length="170" mass="19538">MAIPNVSSSSSPKWNHDVFLSFRGEDTRNTFTGHLYNALVIKGIKTFRDDVDLQKGDEISPVLLEAIEQSKISIIVFSKNYATSTWCLDELVKILECRKSIGQMVGPIFYDVDPSDVRKQFGEVMDMHEKKFKDDMQRVSRWKVALKRAADLSGWHLNNEYAFSFCYITT</sequence>
<keyword evidence="6" id="KW-1185">Reference proteome</keyword>
<dbReference type="GO" id="GO:0007165">
    <property type="term" value="P:signal transduction"/>
    <property type="evidence" value="ECO:0000318"/>
    <property type="project" value="GO_Central"/>
</dbReference>
<comment type="catalytic activity">
    <reaction evidence="4">
        <text>NAD(+) + H2O = ADP-D-ribose + nicotinamide + H(+)</text>
        <dbReference type="Rhea" id="RHEA:16301"/>
        <dbReference type="ChEBI" id="CHEBI:15377"/>
        <dbReference type="ChEBI" id="CHEBI:15378"/>
        <dbReference type="ChEBI" id="CHEBI:17154"/>
        <dbReference type="ChEBI" id="CHEBI:57540"/>
        <dbReference type="ChEBI" id="CHEBI:57967"/>
        <dbReference type="EC" id="3.2.2.6"/>
    </reaction>
    <physiologicalReaction direction="left-to-right" evidence="4">
        <dbReference type="Rhea" id="RHEA:16302"/>
    </physiologicalReaction>
</comment>
<dbReference type="Gramene" id="Jr03_13560_p1">
    <property type="protein sequence ID" value="cds.Jr03_13560_p1"/>
    <property type="gene ID" value="Jr03_13560"/>
</dbReference>
<evidence type="ECO:0000256" key="1">
    <source>
        <dbReference type="ARBA" id="ARBA00011982"/>
    </source>
</evidence>
<dbReference type="Proteomes" id="UP000235220">
    <property type="component" value="Chromosome 3"/>
</dbReference>
<dbReference type="Gene3D" id="3.40.50.10140">
    <property type="entry name" value="Toll/interleukin-1 receptor homology (TIR) domain"/>
    <property type="match status" value="1"/>
</dbReference>
<dbReference type="SUPFAM" id="SSF52200">
    <property type="entry name" value="Toll/Interleukin receptor TIR domain"/>
    <property type="match status" value="1"/>
</dbReference>
<evidence type="ECO:0000313" key="7">
    <source>
        <dbReference type="RefSeq" id="XP_018827978.1"/>
    </source>
</evidence>
<evidence type="ECO:0000259" key="5">
    <source>
        <dbReference type="PROSITE" id="PS50104"/>
    </source>
</evidence>
<dbReference type="FunFam" id="3.40.50.10140:FF:000007">
    <property type="entry name" value="Disease resistance protein (TIR-NBS-LRR class)"/>
    <property type="match status" value="1"/>
</dbReference>
<dbReference type="OrthoDB" id="6160824at2759"/>
<reference evidence="7" key="1">
    <citation type="submission" date="2025-08" db="UniProtKB">
        <authorList>
            <consortium name="RefSeq"/>
        </authorList>
    </citation>
    <scope>IDENTIFICATION</scope>
    <source>
        <tissue evidence="7">Leaves</tissue>
    </source>
</reference>
<dbReference type="GeneID" id="108996502"/>
<proteinExistence type="predicted"/>
<feature type="domain" description="TIR" evidence="5">
    <location>
        <begin position="14"/>
        <end position="170"/>
    </location>
</feature>
<dbReference type="SMART" id="SM00255">
    <property type="entry name" value="TIR"/>
    <property type="match status" value="1"/>
</dbReference>
<dbReference type="PANTHER" id="PTHR32009:SF39">
    <property type="entry name" value="TIR DOMAIN-CONTAINING PROTEIN"/>
    <property type="match status" value="1"/>
</dbReference>
<dbReference type="EC" id="3.2.2.6" evidence="1"/>
<keyword evidence="2" id="KW-0378">Hydrolase</keyword>
<dbReference type="GO" id="GO:0061809">
    <property type="term" value="F:NAD+ nucleosidase activity, cyclic ADP-ribose generating"/>
    <property type="evidence" value="ECO:0007669"/>
    <property type="project" value="UniProtKB-EC"/>
</dbReference>
<evidence type="ECO:0000313" key="6">
    <source>
        <dbReference type="Proteomes" id="UP000235220"/>
    </source>
</evidence>
<keyword evidence="3" id="KW-0520">NAD</keyword>
<name>A0A2I4F8K5_JUGRE</name>
<evidence type="ECO:0000256" key="4">
    <source>
        <dbReference type="ARBA" id="ARBA00047304"/>
    </source>
</evidence>
<protein>
    <recommendedName>
        <fullName evidence="1">ADP-ribosyl cyclase/cyclic ADP-ribose hydrolase</fullName>
        <ecNumber evidence="1">3.2.2.6</ecNumber>
    </recommendedName>
</protein>
<gene>
    <name evidence="7" type="primary">LOC108996502</name>
</gene>